<keyword evidence="4" id="KW-0004">4Fe-4S</keyword>
<dbReference type="Gene3D" id="3.20.20.70">
    <property type="entry name" value="Aldolase class I"/>
    <property type="match status" value="1"/>
</dbReference>
<dbReference type="InterPro" id="IPR025895">
    <property type="entry name" value="LAM_C_dom"/>
</dbReference>
<dbReference type="Proteomes" id="UP001152321">
    <property type="component" value="Unassembled WGS sequence"/>
</dbReference>
<comment type="similarity">
    <text evidence="3">Belongs to the radical SAM superfamily. KamA family.</text>
</comment>
<dbReference type="PROSITE" id="PS51918">
    <property type="entry name" value="RADICAL_SAM"/>
    <property type="match status" value="1"/>
</dbReference>
<evidence type="ECO:0000256" key="2">
    <source>
        <dbReference type="ARBA" id="ARBA00001966"/>
    </source>
</evidence>
<dbReference type="InterPro" id="IPR058240">
    <property type="entry name" value="rSAM_sf"/>
</dbReference>
<dbReference type="SFLD" id="SFLDG01070">
    <property type="entry name" value="PLP-dependent"/>
    <property type="match status" value="1"/>
</dbReference>
<comment type="caution">
    <text evidence="12">The sequence shown here is derived from an EMBL/GenBank/DDBJ whole genome shotgun (WGS) entry which is preliminary data.</text>
</comment>
<evidence type="ECO:0000256" key="4">
    <source>
        <dbReference type="ARBA" id="ARBA00022485"/>
    </source>
</evidence>
<sequence length="396" mass="45104">MKFHFPKSPKPEHIAASDWNNWTWQLRHSLKTLGDFEKHFELSADERAAFTEGKELFNIRTTPYYASLSGGPGESIRQILMPQRFEIEEGSQQMLDPLGERKNNPAPRVIHRYSDRVLFLITDICSVYCRFCTRKHFTGQEQAFIRNEEYEQALAYIKAHTGIREVILSGGDPLTVGDAQLDRVLSDLRKIDHIEIIRIGSRMPVVCPMRITEDLVKILKKHKPVFLMSHFNHPNELTEEAAAALELLVDNGVPVMNQMVLLNGINNHAALVQALNRRLLYLRVKPYYMFQCDPSIGTDHLRTSVEDSLEIQKELWGHLSGLAMPNLSLDIPNGGGKAYLVPNFQTAHEGQTRHFTGWDGVDAQYVSPSADKIKKPLLGSYMEEWSHLKCGKSQND</sequence>
<evidence type="ECO:0000313" key="12">
    <source>
        <dbReference type="EMBL" id="MDG0815402.1"/>
    </source>
</evidence>
<gene>
    <name evidence="12" type="ORF">NWE73_03445</name>
</gene>
<keyword evidence="6" id="KW-0479">Metal-binding</keyword>
<comment type="cofactor">
    <cofactor evidence="2">
        <name>[4Fe-4S] cluster</name>
        <dbReference type="ChEBI" id="CHEBI:49883"/>
    </cofactor>
</comment>
<evidence type="ECO:0000256" key="5">
    <source>
        <dbReference type="ARBA" id="ARBA00022691"/>
    </source>
</evidence>
<dbReference type="PANTHER" id="PTHR30538:SF1">
    <property type="entry name" value="L-LYSINE 2,3-AMINOMUTASE"/>
    <property type="match status" value="1"/>
</dbReference>
<evidence type="ECO:0000256" key="8">
    <source>
        <dbReference type="ARBA" id="ARBA00023004"/>
    </source>
</evidence>
<keyword evidence="8" id="KW-0408">Iron</keyword>
<evidence type="ECO:0000256" key="1">
    <source>
        <dbReference type="ARBA" id="ARBA00001933"/>
    </source>
</evidence>
<evidence type="ECO:0000313" key="13">
    <source>
        <dbReference type="Proteomes" id="UP001152321"/>
    </source>
</evidence>
<reference evidence="12" key="1">
    <citation type="submission" date="2022-08" db="EMBL/GenBank/DDBJ databases">
        <title>Novel Bdellovibrio Species Isolated from Svalbard: Designation Bdellovibrio svalbardensis.</title>
        <authorList>
            <person name="Mitchell R.J."/>
            <person name="Choi S.Y."/>
        </authorList>
    </citation>
    <scope>NUCLEOTIDE SEQUENCE</scope>
    <source>
        <strain evidence="12">PAP01</strain>
    </source>
</reference>
<organism evidence="12 13">
    <name type="scientific">Bdellovibrio svalbardensis</name>
    <dbReference type="NCBI Taxonomy" id="2972972"/>
    <lineage>
        <taxon>Bacteria</taxon>
        <taxon>Pseudomonadati</taxon>
        <taxon>Bdellovibrionota</taxon>
        <taxon>Bdellovibrionia</taxon>
        <taxon>Bdellovibrionales</taxon>
        <taxon>Pseudobdellovibrionaceae</taxon>
        <taxon>Bdellovibrio</taxon>
    </lineage>
</organism>
<evidence type="ECO:0000259" key="11">
    <source>
        <dbReference type="PROSITE" id="PS51918"/>
    </source>
</evidence>
<evidence type="ECO:0000256" key="10">
    <source>
        <dbReference type="ARBA" id="ARBA00023235"/>
    </source>
</evidence>
<keyword evidence="5" id="KW-0949">S-adenosyl-L-methionine</keyword>
<dbReference type="PANTHER" id="PTHR30538">
    <property type="entry name" value="LYSINE 2,3-AMINOMUTASE-RELATED"/>
    <property type="match status" value="1"/>
</dbReference>
<dbReference type="NCBIfam" id="TIGR00238">
    <property type="entry name" value="KamA family radical SAM protein"/>
    <property type="match status" value="1"/>
</dbReference>
<dbReference type="Gene3D" id="6.10.140.1170">
    <property type="match status" value="1"/>
</dbReference>
<evidence type="ECO:0000256" key="9">
    <source>
        <dbReference type="ARBA" id="ARBA00023014"/>
    </source>
</evidence>
<evidence type="ECO:0000256" key="7">
    <source>
        <dbReference type="ARBA" id="ARBA00022898"/>
    </source>
</evidence>
<dbReference type="SUPFAM" id="SSF102114">
    <property type="entry name" value="Radical SAM enzymes"/>
    <property type="match status" value="1"/>
</dbReference>
<dbReference type="PIRSF" id="PIRSF004911">
    <property type="entry name" value="DUF160"/>
    <property type="match status" value="1"/>
</dbReference>
<feature type="domain" description="Radical SAM core" evidence="11">
    <location>
        <begin position="111"/>
        <end position="337"/>
    </location>
</feature>
<dbReference type="CDD" id="cd01335">
    <property type="entry name" value="Radical_SAM"/>
    <property type="match status" value="1"/>
</dbReference>
<keyword evidence="7" id="KW-0663">Pyridoxal phosphate</keyword>
<dbReference type="RefSeq" id="WP_277576877.1">
    <property type="nucleotide sequence ID" value="NZ_JANRMI010000001.1"/>
</dbReference>
<name>A0ABT6DG08_9BACT</name>
<dbReference type="SFLD" id="SFLDS00029">
    <property type="entry name" value="Radical_SAM"/>
    <property type="match status" value="1"/>
</dbReference>
<dbReference type="InterPro" id="IPR003739">
    <property type="entry name" value="Lys_aminomutase/Glu_NH3_mut"/>
</dbReference>
<accession>A0ABT6DG08</accession>
<dbReference type="EMBL" id="JANRMI010000001">
    <property type="protein sequence ID" value="MDG0815402.1"/>
    <property type="molecule type" value="Genomic_DNA"/>
</dbReference>
<keyword evidence="9" id="KW-0411">Iron-sulfur</keyword>
<dbReference type="InterPro" id="IPR007197">
    <property type="entry name" value="rSAM"/>
</dbReference>
<dbReference type="Pfam" id="PF12544">
    <property type="entry name" value="LAM_C"/>
    <property type="match status" value="1"/>
</dbReference>
<proteinExistence type="inferred from homology"/>
<evidence type="ECO:0000256" key="3">
    <source>
        <dbReference type="ARBA" id="ARBA00008703"/>
    </source>
</evidence>
<dbReference type="Pfam" id="PF04055">
    <property type="entry name" value="Radical_SAM"/>
    <property type="match status" value="1"/>
</dbReference>
<keyword evidence="10" id="KW-0413">Isomerase</keyword>
<dbReference type="InterPro" id="IPR013785">
    <property type="entry name" value="Aldolase_TIM"/>
</dbReference>
<protein>
    <submittedName>
        <fullName evidence="12">KamA family radical SAM protein</fullName>
    </submittedName>
</protein>
<comment type="cofactor">
    <cofactor evidence="1">
        <name>pyridoxal 5'-phosphate</name>
        <dbReference type="ChEBI" id="CHEBI:597326"/>
    </cofactor>
</comment>
<evidence type="ECO:0000256" key="6">
    <source>
        <dbReference type="ARBA" id="ARBA00022723"/>
    </source>
</evidence>
<keyword evidence="13" id="KW-1185">Reference proteome</keyword>